<dbReference type="GO" id="GO:0098609">
    <property type="term" value="P:cell-cell adhesion"/>
    <property type="evidence" value="ECO:0007669"/>
    <property type="project" value="TreeGrafter"/>
</dbReference>
<dbReference type="CDD" id="cd17089">
    <property type="entry name" value="FERM_F0_TLN"/>
    <property type="match status" value="1"/>
</dbReference>
<dbReference type="GO" id="GO:0005925">
    <property type="term" value="C:focal adhesion"/>
    <property type="evidence" value="ECO:0007669"/>
    <property type="project" value="TreeGrafter"/>
</dbReference>
<reference evidence="2" key="2">
    <citation type="submission" date="2021-09" db="EMBL/GenBank/DDBJ databases">
        <authorList>
            <person name="Jia N."/>
            <person name="Wang J."/>
            <person name="Shi W."/>
            <person name="Du L."/>
            <person name="Sun Y."/>
            <person name="Zhan W."/>
            <person name="Jiang J."/>
            <person name="Wang Q."/>
            <person name="Zhang B."/>
            <person name="Ji P."/>
            <person name="Sakyi L.B."/>
            <person name="Cui X."/>
            <person name="Yuan T."/>
            <person name="Jiang B."/>
            <person name="Yang W."/>
            <person name="Lam T.T.-Y."/>
            <person name="Chang Q."/>
            <person name="Ding S."/>
            <person name="Wang X."/>
            <person name="Zhu J."/>
            <person name="Ruan X."/>
            <person name="Zhao L."/>
            <person name="Wei J."/>
            <person name="Que T."/>
            <person name="Du C."/>
            <person name="Cheng J."/>
            <person name="Dai P."/>
            <person name="Han X."/>
            <person name="Huang E."/>
            <person name="Gao Y."/>
            <person name="Liu J."/>
            <person name="Shao H."/>
            <person name="Ye R."/>
            <person name="Li L."/>
            <person name="Wei W."/>
            <person name="Wang X."/>
            <person name="Wang C."/>
            <person name="Huo Q."/>
            <person name="Li W."/>
            <person name="Guo W."/>
            <person name="Chen H."/>
            <person name="Chen S."/>
            <person name="Zhou L."/>
            <person name="Zhou L."/>
            <person name="Ni X."/>
            <person name="Tian J."/>
            <person name="Zhou Y."/>
            <person name="Sheng Y."/>
            <person name="Liu T."/>
            <person name="Pan Y."/>
            <person name="Xia L."/>
            <person name="Li J."/>
            <person name="Zhao F."/>
            <person name="Cao W."/>
        </authorList>
    </citation>
    <scope>NUCLEOTIDE SEQUENCE</scope>
    <source>
        <strain evidence="2">Rsan-2018</strain>
        <tissue evidence="2">Larvae</tissue>
    </source>
</reference>
<sequence>MLSLKISVPDNKVIKTIQFEPGTLVYDACRLIRDKVPDSALGDAKEYGLFLTDDDPKKSGCWLENGKALGYYLLKSGDTLEYRKKLRPLRVRMLDGSVKTVLVDDSQPIANLMVVICTKIGEYDAVRPFMKNTRLLC</sequence>
<feature type="domain" description="Talin N-terminal F0" evidence="1">
    <location>
        <begin position="2"/>
        <end position="84"/>
    </location>
</feature>
<dbReference type="GO" id="GO:0005737">
    <property type="term" value="C:cytoplasm"/>
    <property type="evidence" value="ECO:0007669"/>
    <property type="project" value="TreeGrafter"/>
</dbReference>
<proteinExistence type="predicted"/>
<dbReference type="Proteomes" id="UP000821837">
    <property type="component" value="Chromosome 5"/>
</dbReference>
<evidence type="ECO:0000259" key="1">
    <source>
        <dbReference type="Pfam" id="PF16511"/>
    </source>
</evidence>
<dbReference type="Gene3D" id="3.10.20.90">
    <property type="entry name" value="Phosphatidylinositol 3-kinase Catalytic Subunit, Chain A, domain 1"/>
    <property type="match status" value="2"/>
</dbReference>
<dbReference type="GO" id="GO:0005178">
    <property type="term" value="F:integrin binding"/>
    <property type="evidence" value="ECO:0007669"/>
    <property type="project" value="TreeGrafter"/>
</dbReference>
<comment type="caution">
    <text evidence="2">The sequence shown here is derived from an EMBL/GenBank/DDBJ whole genome shotgun (WGS) entry which is preliminary data.</text>
</comment>
<dbReference type="InterPro" id="IPR032425">
    <property type="entry name" value="FERM_f0"/>
</dbReference>
<evidence type="ECO:0000313" key="2">
    <source>
        <dbReference type="EMBL" id="KAH7950835.1"/>
    </source>
</evidence>
<dbReference type="GO" id="GO:0030036">
    <property type="term" value="P:actin cytoskeleton organization"/>
    <property type="evidence" value="ECO:0007669"/>
    <property type="project" value="TreeGrafter"/>
</dbReference>
<accession>A0A9D4PPW8</accession>
<dbReference type="VEuPathDB" id="VectorBase:RSAN_038946"/>
<dbReference type="GO" id="GO:0005886">
    <property type="term" value="C:plasma membrane"/>
    <property type="evidence" value="ECO:0007669"/>
    <property type="project" value="TreeGrafter"/>
</dbReference>
<organism evidence="2 3">
    <name type="scientific">Rhipicephalus sanguineus</name>
    <name type="common">Brown dog tick</name>
    <name type="synonym">Ixodes sanguineus</name>
    <dbReference type="NCBI Taxonomy" id="34632"/>
    <lineage>
        <taxon>Eukaryota</taxon>
        <taxon>Metazoa</taxon>
        <taxon>Ecdysozoa</taxon>
        <taxon>Arthropoda</taxon>
        <taxon>Chelicerata</taxon>
        <taxon>Arachnida</taxon>
        <taxon>Acari</taxon>
        <taxon>Parasitiformes</taxon>
        <taxon>Ixodida</taxon>
        <taxon>Ixodoidea</taxon>
        <taxon>Ixodidae</taxon>
        <taxon>Rhipicephalinae</taxon>
        <taxon>Rhipicephalus</taxon>
        <taxon>Rhipicephalus</taxon>
    </lineage>
</organism>
<dbReference type="PANTHER" id="PTHR19981:SF1">
    <property type="entry name" value="RHEA, ISOFORM B"/>
    <property type="match status" value="1"/>
</dbReference>
<dbReference type="EMBL" id="JABSTV010001251">
    <property type="protein sequence ID" value="KAH7950835.1"/>
    <property type="molecule type" value="Genomic_DNA"/>
</dbReference>
<evidence type="ECO:0000313" key="3">
    <source>
        <dbReference type="Proteomes" id="UP000821837"/>
    </source>
</evidence>
<gene>
    <name evidence="2" type="ORF">HPB52_002138</name>
</gene>
<protein>
    <recommendedName>
        <fullName evidence="1">Talin N-terminal F0 domain-containing protein</fullName>
    </recommendedName>
</protein>
<dbReference type="PANTHER" id="PTHR19981">
    <property type="entry name" value="TALIN"/>
    <property type="match status" value="1"/>
</dbReference>
<dbReference type="AlphaFoldDB" id="A0A9D4PPW8"/>
<dbReference type="Pfam" id="PF16511">
    <property type="entry name" value="FERM_f0"/>
    <property type="match status" value="1"/>
</dbReference>
<keyword evidence="3" id="KW-1185">Reference proteome</keyword>
<reference evidence="2" key="1">
    <citation type="journal article" date="2020" name="Cell">
        <title>Large-Scale Comparative Analyses of Tick Genomes Elucidate Their Genetic Diversity and Vector Capacities.</title>
        <authorList>
            <consortium name="Tick Genome and Microbiome Consortium (TIGMIC)"/>
            <person name="Jia N."/>
            <person name="Wang J."/>
            <person name="Shi W."/>
            <person name="Du L."/>
            <person name="Sun Y."/>
            <person name="Zhan W."/>
            <person name="Jiang J.F."/>
            <person name="Wang Q."/>
            <person name="Zhang B."/>
            <person name="Ji P."/>
            <person name="Bell-Sakyi L."/>
            <person name="Cui X.M."/>
            <person name="Yuan T.T."/>
            <person name="Jiang B.G."/>
            <person name="Yang W.F."/>
            <person name="Lam T.T."/>
            <person name="Chang Q.C."/>
            <person name="Ding S.J."/>
            <person name="Wang X.J."/>
            <person name="Zhu J.G."/>
            <person name="Ruan X.D."/>
            <person name="Zhao L."/>
            <person name="Wei J.T."/>
            <person name="Ye R.Z."/>
            <person name="Que T.C."/>
            <person name="Du C.H."/>
            <person name="Zhou Y.H."/>
            <person name="Cheng J.X."/>
            <person name="Dai P.F."/>
            <person name="Guo W.B."/>
            <person name="Han X.H."/>
            <person name="Huang E.J."/>
            <person name="Li L.F."/>
            <person name="Wei W."/>
            <person name="Gao Y.C."/>
            <person name="Liu J.Z."/>
            <person name="Shao H.Z."/>
            <person name="Wang X."/>
            <person name="Wang C.C."/>
            <person name="Yang T.C."/>
            <person name="Huo Q.B."/>
            <person name="Li W."/>
            <person name="Chen H.Y."/>
            <person name="Chen S.E."/>
            <person name="Zhou L.G."/>
            <person name="Ni X.B."/>
            <person name="Tian J.H."/>
            <person name="Sheng Y."/>
            <person name="Liu T."/>
            <person name="Pan Y.S."/>
            <person name="Xia L.Y."/>
            <person name="Li J."/>
            <person name="Zhao F."/>
            <person name="Cao W.C."/>
        </authorList>
    </citation>
    <scope>NUCLEOTIDE SEQUENCE</scope>
    <source>
        <strain evidence="2">Rsan-2018</strain>
    </source>
</reference>
<name>A0A9D4PPW8_RHISA</name>